<feature type="region of interest" description="Disordered" evidence="1">
    <location>
        <begin position="212"/>
        <end position="235"/>
    </location>
</feature>
<dbReference type="EMBL" id="JAULSN010000006">
    <property type="protein sequence ID" value="KAK3369670.1"/>
    <property type="molecule type" value="Genomic_DNA"/>
</dbReference>
<protein>
    <submittedName>
        <fullName evidence="2">Uncharacterized protein</fullName>
    </submittedName>
</protein>
<sequence length="660" mass="72655">MSSFRRADYEKSARFWANIEQEFDLSSKASVMLILCQAMLGKWGILESDLLLELEADKSCPAPHPLAYHLQHAAAIELLARNNASRALKYCQCALKGKQKLMGRASPSYHKSLHLGWRILQSMGDSVRSEACRSLLPPHMWVDKIQTPAEYIRRAVLLYENTPAHLTNNSSLGILNLATPYVLILAVRQRYKYGAQFVYSYSRNGEPFSGPQYFSDWPGNEMPSGDPESSPSLPSDILPGKIRYDDEGAVVSWGHVKAASSTEHGSSTVEDALSLTNHFDMLQEDDLFAYPRSDARREKGVEGALAEILSYAYRSILAELEGPLSGDEPGRNAGLVTCQTVLVMPPSPDRYTFEFRTALEQSLSLTRDAAAHQPLASLNRTDMEARFLYSMEGVPEPAGDRQFAKGQRHLWFAGQDSSRVFLFSVQDTKPFRVGKPQAPSTALLTAWEALMAAFARPGANWETQHLAPLLRRKIETLLASNDDSPLGPDEVSAIVAKYAQRFCNDKNVADCIARSTPYSIRYDNHNGLGQTPLPGPGPPPDIVLSHGELHQCLVAPLAALVEELALHIKRLDGGLPSPIFVTDSVQGPAWFVSLLATALGQSLRRKKTAVLEAVHRNYYLPGLDRSSDTLIQAAVLAGNMWRDGTLHQAAGAVGGDSYLR</sequence>
<dbReference type="AlphaFoldDB" id="A0AAE0K4X1"/>
<gene>
    <name evidence="2" type="ORF">B0T24DRAFT_633006</name>
</gene>
<comment type="caution">
    <text evidence="2">The sequence shown here is derived from an EMBL/GenBank/DDBJ whole genome shotgun (WGS) entry which is preliminary data.</text>
</comment>
<dbReference type="Proteomes" id="UP001287356">
    <property type="component" value="Unassembled WGS sequence"/>
</dbReference>
<keyword evidence="3" id="KW-1185">Reference proteome</keyword>
<evidence type="ECO:0000256" key="1">
    <source>
        <dbReference type="SAM" id="MobiDB-lite"/>
    </source>
</evidence>
<name>A0AAE0K4X1_9PEZI</name>
<reference evidence="2" key="2">
    <citation type="submission" date="2023-06" db="EMBL/GenBank/DDBJ databases">
        <authorList>
            <consortium name="Lawrence Berkeley National Laboratory"/>
            <person name="Haridas S."/>
            <person name="Hensen N."/>
            <person name="Bonometti L."/>
            <person name="Westerberg I."/>
            <person name="Brannstrom I.O."/>
            <person name="Guillou S."/>
            <person name="Cros-Aarteil S."/>
            <person name="Calhoun S."/>
            <person name="Kuo A."/>
            <person name="Mondo S."/>
            <person name="Pangilinan J."/>
            <person name="Riley R."/>
            <person name="Labutti K."/>
            <person name="Andreopoulos B."/>
            <person name="Lipzen A."/>
            <person name="Chen C."/>
            <person name="Yanf M."/>
            <person name="Daum C."/>
            <person name="Ng V."/>
            <person name="Clum A."/>
            <person name="Steindorff A."/>
            <person name="Ohm R."/>
            <person name="Martin F."/>
            <person name="Silar P."/>
            <person name="Natvig D."/>
            <person name="Lalanne C."/>
            <person name="Gautier V."/>
            <person name="Ament-Velasquez S.L."/>
            <person name="Kruys A."/>
            <person name="Hutchinson M.I."/>
            <person name="Powell A.J."/>
            <person name="Barry K."/>
            <person name="Miller A.N."/>
            <person name="Grigoriev I.V."/>
            <person name="Debuchy R."/>
            <person name="Gladieux P."/>
            <person name="Thoren M.H."/>
            <person name="Johannesson H."/>
        </authorList>
    </citation>
    <scope>NUCLEOTIDE SEQUENCE</scope>
    <source>
        <strain evidence="2">CBS 958.72</strain>
    </source>
</reference>
<accession>A0AAE0K4X1</accession>
<proteinExistence type="predicted"/>
<organism evidence="2 3">
    <name type="scientific">Lasiosphaeria ovina</name>
    <dbReference type="NCBI Taxonomy" id="92902"/>
    <lineage>
        <taxon>Eukaryota</taxon>
        <taxon>Fungi</taxon>
        <taxon>Dikarya</taxon>
        <taxon>Ascomycota</taxon>
        <taxon>Pezizomycotina</taxon>
        <taxon>Sordariomycetes</taxon>
        <taxon>Sordariomycetidae</taxon>
        <taxon>Sordariales</taxon>
        <taxon>Lasiosphaeriaceae</taxon>
        <taxon>Lasiosphaeria</taxon>
    </lineage>
</organism>
<reference evidence="2" key="1">
    <citation type="journal article" date="2023" name="Mol. Phylogenet. Evol.">
        <title>Genome-scale phylogeny and comparative genomics of the fungal order Sordariales.</title>
        <authorList>
            <person name="Hensen N."/>
            <person name="Bonometti L."/>
            <person name="Westerberg I."/>
            <person name="Brannstrom I.O."/>
            <person name="Guillou S."/>
            <person name="Cros-Aarteil S."/>
            <person name="Calhoun S."/>
            <person name="Haridas S."/>
            <person name="Kuo A."/>
            <person name="Mondo S."/>
            <person name="Pangilinan J."/>
            <person name="Riley R."/>
            <person name="LaButti K."/>
            <person name="Andreopoulos B."/>
            <person name="Lipzen A."/>
            <person name="Chen C."/>
            <person name="Yan M."/>
            <person name="Daum C."/>
            <person name="Ng V."/>
            <person name="Clum A."/>
            <person name="Steindorff A."/>
            <person name="Ohm R.A."/>
            <person name="Martin F."/>
            <person name="Silar P."/>
            <person name="Natvig D.O."/>
            <person name="Lalanne C."/>
            <person name="Gautier V."/>
            <person name="Ament-Velasquez S.L."/>
            <person name="Kruys A."/>
            <person name="Hutchinson M.I."/>
            <person name="Powell A.J."/>
            <person name="Barry K."/>
            <person name="Miller A.N."/>
            <person name="Grigoriev I.V."/>
            <person name="Debuchy R."/>
            <person name="Gladieux P."/>
            <person name="Hiltunen Thoren M."/>
            <person name="Johannesson H."/>
        </authorList>
    </citation>
    <scope>NUCLEOTIDE SEQUENCE</scope>
    <source>
        <strain evidence="2">CBS 958.72</strain>
    </source>
</reference>
<evidence type="ECO:0000313" key="2">
    <source>
        <dbReference type="EMBL" id="KAK3369670.1"/>
    </source>
</evidence>
<evidence type="ECO:0000313" key="3">
    <source>
        <dbReference type="Proteomes" id="UP001287356"/>
    </source>
</evidence>